<comment type="caution">
    <text evidence="1">The sequence shown here is derived from an EMBL/GenBank/DDBJ whole genome shotgun (WGS) entry which is preliminary data.</text>
</comment>
<proteinExistence type="predicted"/>
<dbReference type="AlphaFoldDB" id="A0A7X4HMQ2"/>
<evidence type="ECO:0000313" key="1">
    <source>
        <dbReference type="EMBL" id="MYN52873.1"/>
    </source>
</evidence>
<dbReference type="RefSeq" id="WP_160810905.1">
    <property type="nucleotide sequence ID" value="NZ_JBFCSV010000027.1"/>
</dbReference>
<gene>
    <name evidence="1" type="ORF">GTK63_00770</name>
</gene>
<dbReference type="Proteomes" id="UP000460132">
    <property type="component" value="Unassembled WGS sequence"/>
</dbReference>
<name>A0A7X4HMQ2_9LACO</name>
<organism evidence="1 2">
    <name type="scientific">Lactobacillus crispatus</name>
    <dbReference type="NCBI Taxonomy" id="47770"/>
    <lineage>
        <taxon>Bacteria</taxon>
        <taxon>Bacillati</taxon>
        <taxon>Bacillota</taxon>
        <taxon>Bacilli</taxon>
        <taxon>Lactobacillales</taxon>
        <taxon>Lactobacillaceae</taxon>
        <taxon>Lactobacillus</taxon>
    </lineage>
</organism>
<protein>
    <submittedName>
        <fullName evidence="1">Uncharacterized protein</fullName>
    </submittedName>
</protein>
<accession>A0A7X4HMQ2</accession>
<evidence type="ECO:0000313" key="2">
    <source>
        <dbReference type="Proteomes" id="UP000460132"/>
    </source>
</evidence>
<reference evidence="1 2" key="1">
    <citation type="submission" date="2020-01" db="EMBL/GenBank/DDBJ databases">
        <title>Vaginal microbiome of pregnant Indian women: Insights into the genome of dominants Lactobacillus species.</title>
        <authorList>
            <person name="Das B."/>
            <person name="Mehta O."/>
            <person name="Ghosh T.S."/>
            <person name="Kothidar A."/>
            <person name="Gowtham M.R."/>
            <person name="Mitra R."/>
            <person name="Kshetrapal P."/>
            <person name="Wadhwa N."/>
            <person name="Thiruvengadam R."/>
            <person name="Nair G.B."/>
            <person name="Bhatnagar S."/>
            <person name="Pore S."/>
        </authorList>
    </citation>
    <scope>NUCLEOTIDE SEQUENCE [LARGE SCALE GENOMIC DNA]</scope>
    <source>
        <strain evidence="1 2">Indica2</strain>
    </source>
</reference>
<sequence length="108" mass="12469">MSQLFITVLQNIFMSAVYDLLKSGIKYGFKLTAQSVFENYPLVDKNSQVVVQLLSEINEKLDEMDELNIDNIKKQINKILSQSQNISYFENSLLPTVSSKRLEYIFPL</sequence>
<dbReference type="EMBL" id="WWFF01000001">
    <property type="protein sequence ID" value="MYN52873.1"/>
    <property type="molecule type" value="Genomic_DNA"/>
</dbReference>